<proteinExistence type="inferred from homology"/>
<feature type="domain" description="Peptidase S49" evidence="5">
    <location>
        <begin position="91"/>
        <end position="131"/>
    </location>
</feature>
<dbReference type="SUPFAM" id="SSF52096">
    <property type="entry name" value="ClpP/crotonase"/>
    <property type="match status" value="1"/>
</dbReference>
<dbReference type="InterPro" id="IPR002142">
    <property type="entry name" value="Peptidase_S49"/>
</dbReference>
<dbReference type="STRING" id="926550.CLDAP_09610"/>
<dbReference type="InterPro" id="IPR047272">
    <property type="entry name" value="S49_SppA_C"/>
</dbReference>
<evidence type="ECO:0000256" key="4">
    <source>
        <dbReference type="ARBA" id="ARBA00022825"/>
    </source>
</evidence>
<evidence type="ECO:0000313" key="7">
    <source>
        <dbReference type="Proteomes" id="UP000007880"/>
    </source>
</evidence>
<dbReference type="PRINTS" id="PR00127">
    <property type="entry name" value="CLPPROTEASEP"/>
</dbReference>
<dbReference type="GO" id="GO:0004252">
    <property type="term" value="F:serine-type endopeptidase activity"/>
    <property type="evidence" value="ECO:0007669"/>
    <property type="project" value="InterPro"/>
</dbReference>
<reference evidence="6 7" key="1">
    <citation type="submission" date="2012-02" db="EMBL/GenBank/DDBJ databases">
        <title>Complete genome sequence of Caldilinea aerophila DSM 14535 (= NBRC 102666).</title>
        <authorList>
            <person name="Oguchi A."/>
            <person name="Hosoyama A."/>
            <person name="Sekine M."/>
            <person name="Fukai R."/>
            <person name="Kato Y."/>
            <person name="Nakamura S."/>
            <person name="Hanada S."/>
            <person name="Yamazaki S."/>
            <person name="Fujita N."/>
        </authorList>
    </citation>
    <scope>NUCLEOTIDE SEQUENCE [LARGE SCALE GENOMIC DNA]</scope>
    <source>
        <strain evidence="7">DSM 14535 / JCM 11387 / NBRC 104270 / STL-6-O1</strain>
    </source>
</reference>
<dbReference type="InterPro" id="IPR029045">
    <property type="entry name" value="ClpP/crotonase-like_dom_sf"/>
</dbReference>
<keyword evidence="4" id="KW-0720">Serine protease</keyword>
<evidence type="ECO:0000256" key="2">
    <source>
        <dbReference type="ARBA" id="ARBA00022670"/>
    </source>
</evidence>
<dbReference type="Proteomes" id="UP000007880">
    <property type="component" value="Chromosome"/>
</dbReference>
<dbReference type="Gene3D" id="3.90.226.10">
    <property type="entry name" value="2-enoyl-CoA Hydratase, Chain A, domain 1"/>
    <property type="match status" value="1"/>
</dbReference>
<sequence>MRGWEIALALVVLASCLLGGLALAERQTPGPVIGVLQFSAPINFTTADQLVRLMEAAQRDPDVAAVVLEISSPGGYATSSETIYYTLLNFRKHKPLVVVVNGLAASGGYYMAAAGNRIYASPSSYVGNVGTRGSRPTDPTLAPDELTSGPYKLEGGSRFEQIRQLDLVRNAFLNNVVTQRAHAEVNPLKISAAEIAEARIYLGSEALALGLIDGEGSRTEGVEAAAALARLEHYRVVDLPTHLNLDPIPASSDLFSAAQSLLAEAPPGTVLMLDSRIPFPESTLAPHWEPLRKPRTDFNALWTDRP</sequence>
<dbReference type="EMBL" id="AP012337">
    <property type="protein sequence ID" value="BAL99000.1"/>
    <property type="molecule type" value="Genomic_DNA"/>
</dbReference>
<dbReference type="GO" id="GO:0006508">
    <property type="term" value="P:proteolysis"/>
    <property type="evidence" value="ECO:0007669"/>
    <property type="project" value="UniProtKB-KW"/>
</dbReference>
<evidence type="ECO:0000313" key="6">
    <source>
        <dbReference type="EMBL" id="BAL99000.1"/>
    </source>
</evidence>
<dbReference type="PROSITE" id="PS51257">
    <property type="entry name" value="PROKAR_LIPOPROTEIN"/>
    <property type="match status" value="1"/>
</dbReference>
<dbReference type="eggNOG" id="COG0616">
    <property type="taxonomic scope" value="Bacteria"/>
</dbReference>
<gene>
    <name evidence="6" type="primary">sppA</name>
    <name evidence="6" type="ordered locus">CLDAP_09610</name>
</gene>
<comment type="similarity">
    <text evidence="1">Belongs to the peptidase S49 family.</text>
</comment>
<evidence type="ECO:0000259" key="5">
    <source>
        <dbReference type="Pfam" id="PF01343"/>
    </source>
</evidence>
<keyword evidence="3" id="KW-0378">Hydrolase</keyword>
<evidence type="ECO:0000256" key="1">
    <source>
        <dbReference type="ARBA" id="ARBA00008683"/>
    </source>
</evidence>
<keyword evidence="7" id="KW-1185">Reference proteome</keyword>
<dbReference type="HOGENOM" id="CLU_908148_0_0_0"/>
<dbReference type="InterPro" id="IPR001907">
    <property type="entry name" value="ClpP"/>
</dbReference>
<keyword evidence="2" id="KW-0645">Protease</keyword>
<dbReference type="PANTHER" id="PTHR42987:SF4">
    <property type="entry name" value="PROTEASE SOHB-RELATED"/>
    <property type="match status" value="1"/>
</dbReference>
<accession>I0I163</accession>
<dbReference type="PANTHER" id="PTHR42987">
    <property type="entry name" value="PEPTIDASE S49"/>
    <property type="match status" value="1"/>
</dbReference>
<dbReference type="AlphaFoldDB" id="I0I163"/>
<name>I0I163_CALAS</name>
<dbReference type="KEGG" id="cap:CLDAP_09610"/>
<organism evidence="6 7">
    <name type="scientific">Caldilinea aerophila (strain DSM 14535 / JCM 11387 / NBRC 104270 / STL-6-O1)</name>
    <dbReference type="NCBI Taxonomy" id="926550"/>
    <lineage>
        <taxon>Bacteria</taxon>
        <taxon>Bacillati</taxon>
        <taxon>Chloroflexota</taxon>
        <taxon>Caldilineae</taxon>
        <taxon>Caldilineales</taxon>
        <taxon>Caldilineaceae</taxon>
        <taxon>Caldilinea</taxon>
    </lineage>
</organism>
<dbReference type="Pfam" id="PF01343">
    <property type="entry name" value="Peptidase_S49"/>
    <property type="match status" value="1"/>
</dbReference>
<protein>
    <submittedName>
        <fullName evidence="6">Signal peptide peptidase SppA</fullName>
    </submittedName>
</protein>
<dbReference type="GO" id="GO:0004176">
    <property type="term" value="F:ATP-dependent peptidase activity"/>
    <property type="evidence" value="ECO:0007669"/>
    <property type="project" value="InterPro"/>
</dbReference>
<dbReference type="CDD" id="cd07023">
    <property type="entry name" value="S49_Sppa_N_C"/>
    <property type="match status" value="1"/>
</dbReference>
<evidence type="ECO:0000256" key="3">
    <source>
        <dbReference type="ARBA" id="ARBA00022801"/>
    </source>
</evidence>